<dbReference type="Pfam" id="PF12704">
    <property type="entry name" value="MacB_PCD"/>
    <property type="match status" value="1"/>
</dbReference>
<evidence type="ECO:0000256" key="5">
    <source>
        <dbReference type="ARBA" id="ARBA00023136"/>
    </source>
</evidence>
<evidence type="ECO:0000256" key="6">
    <source>
        <dbReference type="ARBA" id="ARBA00038076"/>
    </source>
</evidence>
<dbReference type="InterPro" id="IPR050250">
    <property type="entry name" value="Macrolide_Exporter_MacB"/>
</dbReference>
<dbReference type="PANTHER" id="PTHR30572:SF4">
    <property type="entry name" value="ABC TRANSPORTER PERMEASE YTRF"/>
    <property type="match status" value="1"/>
</dbReference>
<dbReference type="InterPro" id="IPR025857">
    <property type="entry name" value="MacB_PCD"/>
</dbReference>
<evidence type="ECO:0000259" key="8">
    <source>
        <dbReference type="Pfam" id="PF02687"/>
    </source>
</evidence>
<feature type="domain" description="ABC3 transporter permease C-terminal" evidence="8">
    <location>
        <begin position="270"/>
        <end position="382"/>
    </location>
</feature>
<evidence type="ECO:0000313" key="10">
    <source>
        <dbReference type="EMBL" id="GFZ75840.1"/>
    </source>
</evidence>
<evidence type="ECO:0000256" key="7">
    <source>
        <dbReference type="SAM" id="Phobius"/>
    </source>
</evidence>
<organism evidence="10 11">
    <name type="scientific">Paenibacillus marchantiophytorum</name>
    <dbReference type="NCBI Taxonomy" id="1619310"/>
    <lineage>
        <taxon>Bacteria</taxon>
        <taxon>Bacillati</taxon>
        <taxon>Bacillota</taxon>
        <taxon>Bacilli</taxon>
        <taxon>Bacillales</taxon>
        <taxon>Paenibacillaceae</taxon>
        <taxon>Paenibacillus</taxon>
    </lineage>
</organism>
<feature type="transmembrane region" description="Helical" evidence="7">
    <location>
        <begin position="265"/>
        <end position="290"/>
    </location>
</feature>
<evidence type="ECO:0000313" key="11">
    <source>
        <dbReference type="Proteomes" id="UP000615455"/>
    </source>
</evidence>
<comment type="similarity">
    <text evidence="6">Belongs to the ABC-4 integral membrane protein family.</text>
</comment>
<comment type="subcellular location">
    <subcellularLocation>
        <location evidence="1">Cell membrane</location>
        <topology evidence="1">Multi-pass membrane protein</topology>
    </subcellularLocation>
</comment>
<keyword evidence="5 7" id="KW-0472">Membrane</keyword>
<sequence>MNLAQGLKMAWKSISTSKLRSFLTMLGIIIGVGSIIALITIGQGAVGEVTKQIKGMGAKLLTVNVFGSDLGITLEDVDKLGKKNGVFAIAPVLEGRATVKYGTKNKDVPITGITPEYAAVQNYSIETGRFIVPIDTRYRQKVALIGSKTARHLFGTADPVGKSVLIDGSRFKIVGLLQEKGSTGSNDDKIMIPIASAERLLKSKRVSTVYIQANSPGEIDGLKTELETDLRKTFKPSKEGIESFSVVSQKEMLKSVDSITGTMTLALGGIAGISLLVGGIGVMNIMLVTVSERTREIGIRKAIGARRRDIVFQFLIESMVLGGIGGIIGIGTGIGIAMLASKIMNIEAFPSIKIILLAFGFSLGIGVFFGWFPANKAAKMKPIDALKSQ</sequence>
<protein>
    <submittedName>
        <fullName evidence="10">ABC transporter permease</fullName>
    </submittedName>
</protein>
<dbReference type="RefSeq" id="WP_189011186.1">
    <property type="nucleotide sequence ID" value="NZ_BMHE01000008.1"/>
</dbReference>
<name>A0ABQ1EKT8_9BACL</name>
<reference evidence="11" key="1">
    <citation type="journal article" date="2019" name="Int. J. Syst. Evol. Microbiol.">
        <title>The Global Catalogue of Microorganisms (GCM) 10K type strain sequencing project: providing services to taxonomists for standard genome sequencing and annotation.</title>
        <authorList>
            <consortium name="The Broad Institute Genomics Platform"/>
            <consortium name="The Broad Institute Genome Sequencing Center for Infectious Disease"/>
            <person name="Wu L."/>
            <person name="Ma J."/>
        </authorList>
    </citation>
    <scope>NUCLEOTIDE SEQUENCE [LARGE SCALE GENOMIC DNA]</scope>
    <source>
        <strain evidence="11">CGMCC 1.15043</strain>
    </source>
</reference>
<feature type="transmembrane region" description="Helical" evidence="7">
    <location>
        <begin position="352"/>
        <end position="372"/>
    </location>
</feature>
<evidence type="ECO:0000259" key="9">
    <source>
        <dbReference type="Pfam" id="PF12704"/>
    </source>
</evidence>
<keyword evidence="3 7" id="KW-0812">Transmembrane</keyword>
<keyword evidence="2" id="KW-1003">Cell membrane</keyword>
<feature type="transmembrane region" description="Helical" evidence="7">
    <location>
        <begin position="311"/>
        <end position="340"/>
    </location>
</feature>
<evidence type="ECO:0000256" key="3">
    <source>
        <dbReference type="ARBA" id="ARBA00022692"/>
    </source>
</evidence>
<dbReference type="Pfam" id="PF02687">
    <property type="entry name" value="FtsX"/>
    <property type="match status" value="1"/>
</dbReference>
<keyword evidence="4 7" id="KW-1133">Transmembrane helix</keyword>
<gene>
    <name evidence="10" type="ORF">GCM10008018_21340</name>
</gene>
<dbReference type="EMBL" id="BMHE01000008">
    <property type="protein sequence ID" value="GFZ75840.1"/>
    <property type="molecule type" value="Genomic_DNA"/>
</dbReference>
<dbReference type="Proteomes" id="UP000615455">
    <property type="component" value="Unassembled WGS sequence"/>
</dbReference>
<evidence type="ECO:0000256" key="2">
    <source>
        <dbReference type="ARBA" id="ARBA00022475"/>
    </source>
</evidence>
<evidence type="ECO:0000256" key="1">
    <source>
        <dbReference type="ARBA" id="ARBA00004651"/>
    </source>
</evidence>
<accession>A0ABQ1EKT8</accession>
<proteinExistence type="inferred from homology"/>
<evidence type="ECO:0000256" key="4">
    <source>
        <dbReference type="ARBA" id="ARBA00022989"/>
    </source>
</evidence>
<feature type="domain" description="MacB-like periplasmic core" evidence="9">
    <location>
        <begin position="21"/>
        <end position="227"/>
    </location>
</feature>
<feature type="transmembrane region" description="Helical" evidence="7">
    <location>
        <begin position="21"/>
        <end position="42"/>
    </location>
</feature>
<comment type="caution">
    <text evidence="10">The sequence shown here is derived from an EMBL/GenBank/DDBJ whole genome shotgun (WGS) entry which is preliminary data.</text>
</comment>
<dbReference type="InterPro" id="IPR003838">
    <property type="entry name" value="ABC3_permease_C"/>
</dbReference>
<keyword evidence="11" id="KW-1185">Reference proteome</keyword>
<dbReference type="PANTHER" id="PTHR30572">
    <property type="entry name" value="MEMBRANE COMPONENT OF TRANSPORTER-RELATED"/>
    <property type="match status" value="1"/>
</dbReference>